<comment type="subcellular location">
    <subcellularLocation>
        <location evidence="1">Membrane</location>
    </subcellularLocation>
</comment>
<evidence type="ECO:0000259" key="4">
    <source>
        <dbReference type="Pfam" id="PF05433"/>
    </source>
</evidence>
<organism evidence="5 6">
    <name type="scientific">Metallibacterium scheffleri</name>
    <dbReference type="NCBI Taxonomy" id="993689"/>
    <lineage>
        <taxon>Bacteria</taxon>
        <taxon>Pseudomonadati</taxon>
        <taxon>Pseudomonadota</taxon>
        <taxon>Gammaproteobacteria</taxon>
        <taxon>Lysobacterales</taxon>
        <taxon>Rhodanobacteraceae</taxon>
        <taxon>Metallibacterium</taxon>
    </lineage>
</organism>
<feature type="chain" id="PRO_5020717338" description="Glycine zipper 2TM domain-containing protein" evidence="3">
    <location>
        <begin position="22"/>
        <end position="156"/>
    </location>
</feature>
<dbReference type="PANTHER" id="PTHR35603">
    <property type="match status" value="1"/>
</dbReference>
<protein>
    <recommendedName>
        <fullName evidence="4">Glycine zipper 2TM domain-containing protein</fullName>
    </recommendedName>
</protein>
<keyword evidence="2" id="KW-0472">Membrane</keyword>
<dbReference type="EMBL" id="MWQO01000054">
    <property type="protein sequence ID" value="THD07920.1"/>
    <property type="molecule type" value="Genomic_DNA"/>
</dbReference>
<name>A0A4S3KHC2_9GAMM</name>
<dbReference type="AlphaFoldDB" id="A0A4S3KHC2"/>
<dbReference type="GO" id="GO:0019867">
    <property type="term" value="C:outer membrane"/>
    <property type="evidence" value="ECO:0007669"/>
    <property type="project" value="InterPro"/>
</dbReference>
<dbReference type="Proteomes" id="UP000307749">
    <property type="component" value="Unassembled WGS sequence"/>
</dbReference>
<comment type="caution">
    <text evidence="5">The sequence shown here is derived from an EMBL/GenBank/DDBJ whole genome shotgun (WGS) entry which is preliminary data.</text>
</comment>
<gene>
    <name evidence="5" type="ORF">B1806_14235</name>
</gene>
<feature type="domain" description="Glycine zipper 2TM" evidence="4">
    <location>
        <begin position="62"/>
        <end position="102"/>
    </location>
</feature>
<evidence type="ECO:0000256" key="3">
    <source>
        <dbReference type="SAM" id="SignalP"/>
    </source>
</evidence>
<accession>A0A4S3KHC2</accession>
<dbReference type="PANTHER" id="PTHR35603:SF2">
    <property type="entry name" value="OUTER MEMBRANE LIPOPROTEIN"/>
    <property type="match status" value="1"/>
</dbReference>
<evidence type="ECO:0000313" key="6">
    <source>
        <dbReference type="Proteomes" id="UP000307749"/>
    </source>
</evidence>
<keyword evidence="6" id="KW-1185">Reference proteome</keyword>
<dbReference type="InterPro" id="IPR008816">
    <property type="entry name" value="Gly_zipper_2TM_dom"/>
</dbReference>
<dbReference type="Pfam" id="PF05433">
    <property type="entry name" value="Rick_17kDa_Anti"/>
    <property type="match status" value="1"/>
</dbReference>
<proteinExistence type="predicted"/>
<keyword evidence="3" id="KW-0732">Signal</keyword>
<sequence length="156" mass="16251">MQTMGSLLLVAALGVGLAGCAQQPYRNGYGPQQGYARGQVCADCGVVQHVEEVYVEKNDSTLGTVLGAVIGGALGNQLGHGGGRAATTIVGAVAGGAVGNAVAGQNGNQVPAWRIWMRMSDGRDVSLIQHQYPDVRPGDAVVIRDGRVYPRWRGEH</sequence>
<evidence type="ECO:0000256" key="1">
    <source>
        <dbReference type="ARBA" id="ARBA00004370"/>
    </source>
</evidence>
<feature type="signal peptide" evidence="3">
    <location>
        <begin position="1"/>
        <end position="21"/>
    </location>
</feature>
<evidence type="ECO:0000256" key="2">
    <source>
        <dbReference type="ARBA" id="ARBA00023136"/>
    </source>
</evidence>
<evidence type="ECO:0000313" key="5">
    <source>
        <dbReference type="EMBL" id="THD07920.1"/>
    </source>
</evidence>
<reference evidence="5 6" key="1">
    <citation type="submission" date="2017-02" db="EMBL/GenBank/DDBJ databases">
        <title>Whole genome sequencing of Metallibacterium scheffleri DSM 24874 (T).</title>
        <authorList>
            <person name="Kumar S."/>
            <person name="Patil P."/>
            <person name="Patil P.B."/>
        </authorList>
    </citation>
    <scope>NUCLEOTIDE SEQUENCE [LARGE SCALE GENOMIC DNA]</scope>
    <source>
        <strain evidence="5 6">DSM 24874</strain>
    </source>
</reference>
<dbReference type="InterPro" id="IPR051407">
    <property type="entry name" value="Bact_OM_lipoprot/Surf_antigen"/>
</dbReference>
<dbReference type="STRING" id="993689.GCA_002077135_02859"/>